<accession>A0A6B2LWX1</accession>
<evidence type="ECO:0000313" key="4">
    <source>
        <dbReference type="EMBL" id="NDV60941.1"/>
    </source>
</evidence>
<dbReference type="Pfam" id="PF02074">
    <property type="entry name" value="Peptidase_M32"/>
    <property type="match status" value="1"/>
</dbReference>
<dbReference type="RefSeq" id="WP_163961412.1">
    <property type="nucleotide sequence ID" value="NZ_JAAGNX010000001.1"/>
</dbReference>
<dbReference type="PROSITE" id="PS52034">
    <property type="entry name" value="PEPTIDASE_M32"/>
    <property type="match status" value="1"/>
</dbReference>
<evidence type="ECO:0000256" key="1">
    <source>
        <dbReference type="PIRNR" id="PIRNR006615"/>
    </source>
</evidence>
<protein>
    <recommendedName>
        <fullName evidence="1">Metal-dependent carboxypeptidase</fullName>
        <ecNumber evidence="1">3.4.17.19</ecNumber>
    </recommendedName>
</protein>
<reference evidence="4 5" key="1">
    <citation type="submission" date="2020-02" db="EMBL/GenBank/DDBJ databases">
        <title>Albibacoteraceae fam. nov., the first described family within the subdivision 4 Verrucomicrobia.</title>
        <authorList>
            <person name="Xi F."/>
        </authorList>
    </citation>
    <scope>NUCLEOTIDE SEQUENCE [LARGE SCALE GENOMIC DNA]</scope>
    <source>
        <strain evidence="4 5">CK1056</strain>
    </source>
</reference>
<comment type="catalytic activity">
    <reaction evidence="1">
        <text>Release of a C-terminal amino acid with broad specificity, except for -Pro.</text>
        <dbReference type="EC" id="3.4.17.19"/>
    </reaction>
</comment>
<dbReference type="EC" id="3.4.17.19" evidence="1"/>
<feature type="binding site" evidence="2">
    <location>
        <position position="292"/>
    </location>
    <ligand>
        <name>Zn(2+)</name>
        <dbReference type="ChEBI" id="CHEBI:29105"/>
        <note>catalytic</note>
    </ligand>
</feature>
<dbReference type="Proteomes" id="UP000478417">
    <property type="component" value="Unassembled WGS sequence"/>
</dbReference>
<gene>
    <name evidence="4" type="ORF">G0Q06_00590</name>
</gene>
<dbReference type="AlphaFoldDB" id="A0A6B2LWX1"/>
<dbReference type="PANTHER" id="PTHR34217">
    <property type="entry name" value="METAL-DEPENDENT CARBOXYPEPTIDASE"/>
    <property type="match status" value="1"/>
</dbReference>
<comment type="function">
    <text evidence="1">Broad specificity carboxypetidase that releases amino acids sequentially from the C-terminus, including neutral, aromatic, polar and basic residues.</text>
</comment>
<dbReference type="CDD" id="cd06460">
    <property type="entry name" value="M32_Taq"/>
    <property type="match status" value="1"/>
</dbReference>
<keyword evidence="2" id="KW-0862">Zinc</keyword>
<keyword evidence="1" id="KW-0378">Hydrolase</keyword>
<feature type="active site" description="Proton donor/acceptor" evidence="3">
    <location>
        <position position="263"/>
    </location>
</feature>
<feature type="binding site" evidence="2">
    <location>
        <position position="266"/>
    </location>
    <ligand>
        <name>Zn(2+)</name>
        <dbReference type="ChEBI" id="CHEBI:29105"/>
        <note>catalytic</note>
    </ligand>
</feature>
<dbReference type="GO" id="GO:0006508">
    <property type="term" value="P:proteolysis"/>
    <property type="evidence" value="ECO:0007669"/>
    <property type="project" value="UniProtKB-UniRule"/>
</dbReference>
<evidence type="ECO:0000313" key="5">
    <source>
        <dbReference type="Proteomes" id="UP000478417"/>
    </source>
</evidence>
<dbReference type="GO" id="GO:0004181">
    <property type="term" value="F:metallocarboxypeptidase activity"/>
    <property type="evidence" value="ECO:0007669"/>
    <property type="project" value="UniProtKB-UniRule"/>
</dbReference>
<dbReference type="GO" id="GO:0046872">
    <property type="term" value="F:metal ion binding"/>
    <property type="evidence" value="ECO:0007669"/>
    <property type="project" value="UniProtKB-KW"/>
</dbReference>
<dbReference type="PRINTS" id="PR00998">
    <property type="entry name" value="CRBOXYPTASET"/>
</dbReference>
<evidence type="ECO:0000256" key="2">
    <source>
        <dbReference type="PIRSR" id="PIRSR006615-1"/>
    </source>
</evidence>
<comment type="cofactor">
    <cofactor evidence="2">
        <name>Zn(2+)</name>
        <dbReference type="ChEBI" id="CHEBI:29105"/>
    </cofactor>
    <text evidence="2">Binds 1 zinc ion per subunit.</text>
</comment>
<sequence>MKTSAAYQELLTTLKRLDRLGSIGGLLSWDESVNMPPEGSGLRGEQQGLFTEIFHREASSPRIGELLNTLESDATNLDEAQKAVIRDARKDFDRLTRIPAEFAARKAEARTASFKAWIEAREKDDYAHFQPYLQEQLEFAKEEAGFLEAPNIYDYWVDQFDPGMTSAIIEPVFAKLLPELKSIVETILACPDQPDSSIFKGFPIPAQEAFLREVVGTLGFEFKRGRIDTAVHPFCGGHPQDTRMTTRFDENNPLDSITSSIHETGHALYEQGLLDEFAGTALGDSVGMAFHESQSRMWENQVGRSREFWKYWEPRYREAFPSQLEKIGSEQFYRAINKVGLTPIRVDADEVTYNLHIMLRFELEKGLFDGSIDTKSLPEAWADASQRILGFTPESNREGCLQDIHWSDGLFGYFPSYCLGNLLAAQLWYHILGQIPDLESHFEKGEFQPLLDWLRRNIHSKGRRKFTLEFINELTGKELSHEFLVRYLKERYLPLYTAS</sequence>
<dbReference type="PANTHER" id="PTHR34217:SF1">
    <property type="entry name" value="CARBOXYPEPTIDASE 1"/>
    <property type="match status" value="1"/>
</dbReference>
<dbReference type="Gene3D" id="1.10.1370.30">
    <property type="match status" value="1"/>
</dbReference>
<dbReference type="PIRSF" id="PIRSF006615">
    <property type="entry name" value="Zn_crbxpep_Taq"/>
    <property type="match status" value="1"/>
</dbReference>
<keyword evidence="1 4" id="KW-0121">Carboxypeptidase</keyword>
<evidence type="ECO:0000256" key="3">
    <source>
        <dbReference type="PIRSR" id="PIRSR006615-2"/>
    </source>
</evidence>
<proteinExistence type="inferred from homology"/>
<organism evidence="4 5">
    <name type="scientific">Oceanipulchritudo coccoides</name>
    <dbReference type="NCBI Taxonomy" id="2706888"/>
    <lineage>
        <taxon>Bacteria</taxon>
        <taxon>Pseudomonadati</taxon>
        <taxon>Verrucomicrobiota</taxon>
        <taxon>Opitutia</taxon>
        <taxon>Puniceicoccales</taxon>
        <taxon>Oceanipulchritudinaceae</taxon>
        <taxon>Oceanipulchritudo</taxon>
    </lineage>
</organism>
<dbReference type="EMBL" id="JAAGNX010000001">
    <property type="protein sequence ID" value="NDV60941.1"/>
    <property type="molecule type" value="Genomic_DNA"/>
</dbReference>
<keyword evidence="1" id="KW-0482">Metalloprotease</keyword>
<keyword evidence="1 2" id="KW-0479">Metal-binding</keyword>
<comment type="similarity">
    <text evidence="1">Belongs to the peptidase M32 family.</text>
</comment>
<name>A0A6B2LWX1_9BACT</name>
<dbReference type="SUPFAM" id="SSF55486">
    <property type="entry name" value="Metalloproteases ('zincins'), catalytic domain"/>
    <property type="match status" value="1"/>
</dbReference>
<feature type="binding site" evidence="2">
    <location>
        <position position="262"/>
    </location>
    <ligand>
        <name>Zn(2+)</name>
        <dbReference type="ChEBI" id="CHEBI:29105"/>
        <note>catalytic</note>
    </ligand>
</feature>
<comment type="caution">
    <text evidence="4">The sequence shown here is derived from an EMBL/GenBank/DDBJ whole genome shotgun (WGS) entry which is preliminary data.</text>
</comment>
<dbReference type="InterPro" id="IPR001333">
    <property type="entry name" value="Peptidase_M32_Taq"/>
</dbReference>
<keyword evidence="5" id="KW-1185">Reference proteome</keyword>
<keyword evidence="1" id="KW-0645">Protease</keyword>